<dbReference type="EMBL" id="BPVZ01000100">
    <property type="protein sequence ID" value="GKV33334.1"/>
    <property type="molecule type" value="Genomic_DNA"/>
</dbReference>
<evidence type="ECO:0000259" key="14">
    <source>
        <dbReference type="PROSITE" id="PS51782"/>
    </source>
</evidence>
<keyword evidence="5" id="KW-0547">Nucleotide-binding</keyword>
<dbReference type="AlphaFoldDB" id="A0AAV5L7X4"/>
<feature type="transmembrane region" description="Helical" evidence="11">
    <location>
        <begin position="276"/>
        <end position="300"/>
    </location>
</feature>
<keyword evidence="3 11" id="KW-0812">Transmembrane</keyword>
<feature type="signal peptide" evidence="12">
    <location>
        <begin position="1"/>
        <end position="29"/>
    </location>
</feature>
<keyword evidence="4 12" id="KW-0732">Signal</keyword>
<dbReference type="SMART" id="SM00257">
    <property type="entry name" value="LysM"/>
    <property type="match status" value="2"/>
</dbReference>
<evidence type="ECO:0000256" key="5">
    <source>
        <dbReference type="ARBA" id="ARBA00022741"/>
    </source>
</evidence>
<dbReference type="InterPro" id="IPR036779">
    <property type="entry name" value="LysM_dom_sf"/>
</dbReference>
<keyword evidence="6" id="KW-0067">ATP-binding</keyword>
<sequence>MASVEKLTAVSKFIFLVAVVLLQWGASHAQQPYVNNKQLACDDQSNNNITKGFYCNGPKSCASYITFRSDPTYNTAVNIGFLLGADATQIVSLNNFSSDLATIPSDTLVLVPVNCSCSGNYYQHNASHIIRYDNETYFIISNNTYQGLTTCQAMMAQNSYNFRKLQVNNTLLVPLRCACPTSRQSADGFKYLISYMVTWGDSISAIAAKFGADEKSVLDANELSASDIIFPFTPILVPLTAEPKIIESQHTSPPPAPPPPPQTPTGVGESKSSKKWVIVGVAAAASSVLLLSLFGFLFCFNRRRSRKPKPLLEPGPPQPPLPKFSDSSDYPLSISSQGIRHEIESLTLYKFEDIQAATGNFYESNRIKGSVYRASFKDDDAAVKVMKGDVSTEINLLKRINHTNIIRLSGFCLHEGSSYLVYQYAENGSVSDWLQSNKNQASNTLSWQQRVRIAYDISDALNYLHNYTSPPYIHKNLKTSNILLDGNFRAKIANFGLARTLENANDGGLQLTRHVVGTQGYLAPEYIENGVITPKLDVFAFGVVMLELLSGREAAGAERNREGEVLSASIKRVLEGDNVRGKLEGFMDPALQHEYPLELAFSMAQLAKNCVDHDLNARPSTADVSNTLSKILSSSLDWDPSDELDSSTSMSSTR</sequence>
<dbReference type="Pfam" id="PF23473">
    <property type="entry name" value="LysM3_LYK4_5"/>
    <property type="match status" value="1"/>
</dbReference>
<dbReference type="FunFam" id="1.10.510.10:FF:000468">
    <property type="entry name" value="PTI1-like tyrosine-protein kinase 3"/>
    <property type="match status" value="1"/>
</dbReference>
<evidence type="ECO:0000256" key="12">
    <source>
        <dbReference type="SAM" id="SignalP"/>
    </source>
</evidence>
<feature type="compositionally biased region" description="Pro residues" evidence="10">
    <location>
        <begin position="252"/>
        <end position="263"/>
    </location>
</feature>
<evidence type="ECO:0000256" key="3">
    <source>
        <dbReference type="ARBA" id="ARBA00022692"/>
    </source>
</evidence>
<dbReference type="GO" id="GO:0005886">
    <property type="term" value="C:plasma membrane"/>
    <property type="evidence" value="ECO:0007669"/>
    <property type="project" value="UniProtKB-SubCell"/>
</dbReference>
<reference evidence="15 16" key="1">
    <citation type="journal article" date="2021" name="Commun. Biol.">
        <title>The genome of Shorea leprosula (Dipterocarpaceae) highlights the ecological relevance of drought in aseasonal tropical rainforests.</title>
        <authorList>
            <person name="Ng K.K.S."/>
            <person name="Kobayashi M.J."/>
            <person name="Fawcett J.A."/>
            <person name="Hatakeyama M."/>
            <person name="Paape T."/>
            <person name="Ng C.H."/>
            <person name="Ang C.C."/>
            <person name="Tnah L.H."/>
            <person name="Lee C.T."/>
            <person name="Nishiyama T."/>
            <person name="Sese J."/>
            <person name="O'Brien M.J."/>
            <person name="Copetti D."/>
            <person name="Mohd Noor M.I."/>
            <person name="Ong R.C."/>
            <person name="Putra M."/>
            <person name="Sireger I.Z."/>
            <person name="Indrioko S."/>
            <person name="Kosugi Y."/>
            <person name="Izuno A."/>
            <person name="Isagi Y."/>
            <person name="Lee S.L."/>
            <person name="Shimizu K.K."/>
        </authorList>
    </citation>
    <scope>NUCLEOTIDE SEQUENCE [LARGE SCALE GENOMIC DNA]</scope>
    <source>
        <strain evidence="15">214</strain>
    </source>
</reference>
<comment type="caution">
    <text evidence="15">The sequence shown here is derived from an EMBL/GenBank/DDBJ whole genome shotgun (WGS) entry which is preliminary data.</text>
</comment>
<dbReference type="Pfam" id="PF00069">
    <property type="entry name" value="Pkinase"/>
    <property type="match status" value="1"/>
</dbReference>
<dbReference type="InterPro" id="IPR056562">
    <property type="entry name" value="LysM2_CERK1_LYK3_4_5"/>
</dbReference>
<dbReference type="InterPro" id="IPR056563">
    <property type="entry name" value="LysM3_LYK4_5"/>
</dbReference>
<dbReference type="GO" id="GO:0004672">
    <property type="term" value="F:protein kinase activity"/>
    <property type="evidence" value="ECO:0007669"/>
    <property type="project" value="InterPro"/>
</dbReference>
<feature type="domain" description="Protein kinase" evidence="13">
    <location>
        <begin position="340"/>
        <end position="632"/>
    </location>
</feature>
<keyword evidence="2" id="KW-1003">Cell membrane</keyword>
<protein>
    <submittedName>
        <fullName evidence="15">Uncharacterized protein</fullName>
    </submittedName>
</protein>
<dbReference type="InterPro" id="IPR018392">
    <property type="entry name" value="LysM"/>
</dbReference>
<dbReference type="InterPro" id="IPR000719">
    <property type="entry name" value="Prot_kinase_dom"/>
</dbReference>
<dbReference type="Pfam" id="PF23472">
    <property type="entry name" value="LysM2_CERK1_LYK3_4_5"/>
    <property type="match status" value="1"/>
</dbReference>
<evidence type="ECO:0000256" key="1">
    <source>
        <dbReference type="ARBA" id="ARBA00004162"/>
    </source>
</evidence>
<keyword evidence="8 11" id="KW-0472">Membrane</keyword>
<evidence type="ECO:0000256" key="2">
    <source>
        <dbReference type="ARBA" id="ARBA00022475"/>
    </source>
</evidence>
<feature type="chain" id="PRO_5043708482" evidence="12">
    <location>
        <begin position="30"/>
        <end position="654"/>
    </location>
</feature>
<evidence type="ECO:0000256" key="7">
    <source>
        <dbReference type="ARBA" id="ARBA00022989"/>
    </source>
</evidence>
<name>A0AAV5L7X4_9ROSI</name>
<keyword evidence="7 11" id="KW-1133">Transmembrane helix</keyword>
<dbReference type="Gene3D" id="3.10.350.10">
    <property type="entry name" value="LysM domain"/>
    <property type="match status" value="1"/>
</dbReference>
<evidence type="ECO:0000256" key="6">
    <source>
        <dbReference type="ARBA" id="ARBA00022840"/>
    </source>
</evidence>
<dbReference type="InterPro" id="IPR056561">
    <property type="entry name" value="NFP_LYK_LysM1"/>
</dbReference>
<dbReference type="Proteomes" id="UP001054252">
    <property type="component" value="Unassembled WGS sequence"/>
</dbReference>
<evidence type="ECO:0000256" key="4">
    <source>
        <dbReference type="ARBA" id="ARBA00022729"/>
    </source>
</evidence>
<dbReference type="PANTHER" id="PTHR45927">
    <property type="entry name" value="LYSM-DOMAIN RECEPTOR-LIKE KINASE-RELATED"/>
    <property type="match status" value="1"/>
</dbReference>
<feature type="domain" description="LysM" evidence="14">
    <location>
        <begin position="193"/>
        <end position="237"/>
    </location>
</feature>
<dbReference type="PROSITE" id="PS51782">
    <property type="entry name" value="LYSM"/>
    <property type="match status" value="1"/>
</dbReference>
<evidence type="ECO:0000313" key="15">
    <source>
        <dbReference type="EMBL" id="GKV33334.1"/>
    </source>
</evidence>
<dbReference type="SUPFAM" id="SSF56112">
    <property type="entry name" value="Protein kinase-like (PK-like)"/>
    <property type="match status" value="1"/>
</dbReference>
<dbReference type="GO" id="GO:0005524">
    <property type="term" value="F:ATP binding"/>
    <property type="evidence" value="ECO:0007669"/>
    <property type="project" value="UniProtKB-KW"/>
</dbReference>
<dbReference type="PROSITE" id="PS50011">
    <property type="entry name" value="PROTEIN_KINASE_DOM"/>
    <property type="match status" value="1"/>
</dbReference>
<accession>A0AAV5L7X4</accession>
<feature type="region of interest" description="Disordered" evidence="10">
    <location>
        <begin position="308"/>
        <end position="327"/>
    </location>
</feature>
<comment type="subcellular location">
    <subcellularLocation>
        <location evidence="1">Cell membrane</location>
        <topology evidence="1">Single-pass membrane protein</topology>
    </subcellularLocation>
</comment>
<dbReference type="GO" id="GO:0045087">
    <property type="term" value="P:innate immune response"/>
    <property type="evidence" value="ECO:0007669"/>
    <property type="project" value="UniProtKB-ARBA"/>
</dbReference>
<evidence type="ECO:0000256" key="10">
    <source>
        <dbReference type="SAM" id="MobiDB-lite"/>
    </source>
</evidence>
<keyword evidence="16" id="KW-1185">Reference proteome</keyword>
<dbReference type="Gene3D" id="1.10.510.10">
    <property type="entry name" value="Transferase(Phosphotransferase) domain 1"/>
    <property type="match status" value="1"/>
</dbReference>
<dbReference type="InterPro" id="IPR052611">
    <property type="entry name" value="Plant_RLK_LysM"/>
</dbReference>
<keyword evidence="9" id="KW-1015">Disulfide bond</keyword>
<feature type="compositionally biased region" description="Pro residues" evidence="10">
    <location>
        <begin position="311"/>
        <end position="322"/>
    </location>
</feature>
<dbReference type="InterPro" id="IPR011009">
    <property type="entry name" value="Kinase-like_dom_sf"/>
</dbReference>
<proteinExistence type="predicted"/>
<dbReference type="PANTHER" id="PTHR45927:SF6">
    <property type="entry name" value="PROTEIN LYK5"/>
    <property type="match status" value="1"/>
</dbReference>
<dbReference type="Gene3D" id="3.30.200.20">
    <property type="entry name" value="Phosphorylase Kinase, domain 1"/>
    <property type="match status" value="1"/>
</dbReference>
<evidence type="ECO:0000313" key="16">
    <source>
        <dbReference type="Proteomes" id="UP001054252"/>
    </source>
</evidence>
<evidence type="ECO:0000256" key="8">
    <source>
        <dbReference type="ARBA" id="ARBA00023136"/>
    </source>
</evidence>
<evidence type="ECO:0000259" key="13">
    <source>
        <dbReference type="PROSITE" id="PS50011"/>
    </source>
</evidence>
<dbReference type="Pfam" id="PF23446">
    <property type="entry name" value="LysM1_NFP_LYK"/>
    <property type="match status" value="1"/>
</dbReference>
<dbReference type="CDD" id="cd00118">
    <property type="entry name" value="LysM"/>
    <property type="match status" value="1"/>
</dbReference>
<feature type="region of interest" description="Disordered" evidence="10">
    <location>
        <begin position="247"/>
        <end position="269"/>
    </location>
</feature>
<gene>
    <name evidence="15" type="ORF">SLEP1_g41857</name>
</gene>
<evidence type="ECO:0000256" key="11">
    <source>
        <dbReference type="SAM" id="Phobius"/>
    </source>
</evidence>
<organism evidence="15 16">
    <name type="scientific">Rubroshorea leprosula</name>
    <dbReference type="NCBI Taxonomy" id="152421"/>
    <lineage>
        <taxon>Eukaryota</taxon>
        <taxon>Viridiplantae</taxon>
        <taxon>Streptophyta</taxon>
        <taxon>Embryophyta</taxon>
        <taxon>Tracheophyta</taxon>
        <taxon>Spermatophyta</taxon>
        <taxon>Magnoliopsida</taxon>
        <taxon>eudicotyledons</taxon>
        <taxon>Gunneridae</taxon>
        <taxon>Pentapetalae</taxon>
        <taxon>rosids</taxon>
        <taxon>malvids</taxon>
        <taxon>Malvales</taxon>
        <taxon>Dipterocarpaceae</taxon>
        <taxon>Rubroshorea</taxon>
    </lineage>
</organism>
<evidence type="ECO:0000256" key="9">
    <source>
        <dbReference type="ARBA" id="ARBA00023157"/>
    </source>
</evidence>